<dbReference type="AlphaFoldDB" id="A0ABD0PQI7"/>
<comment type="caution">
    <text evidence="1">The sequence shown here is derived from an EMBL/GenBank/DDBJ whole genome shotgun (WGS) entry which is preliminary data.</text>
</comment>
<organism evidence="1 2">
    <name type="scientific">Cirrhinus mrigala</name>
    <name type="common">Mrigala</name>
    <dbReference type="NCBI Taxonomy" id="683832"/>
    <lineage>
        <taxon>Eukaryota</taxon>
        <taxon>Metazoa</taxon>
        <taxon>Chordata</taxon>
        <taxon>Craniata</taxon>
        <taxon>Vertebrata</taxon>
        <taxon>Euteleostomi</taxon>
        <taxon>Actinopterygii</taxon>
        <taxon>Neopterygii</taxon>
        <taxon>Teleostei</taxon>
        <taxon>Ostariophysi</taxon>
        <taxon>Cypriniformes</taxon>
        <taxon>Cyprinidae</taxon>
        <taxon>Labeoninae</taxon>
        <taxon>Labeonini</taxon>
        <taxon>Cirrhinus</taxon>
    </lineage>
</organism>
<feature type="non-terminal residue" evidence="1">
    <location>
        <position position="75"/>
    </location>
</feature>
<accession>A0ABD0PQI7</accession>
<feature type="non-terminal residue" evidence="1">
    <location>
        <position position="1"/>
    </location>
</feature>
<evidence type="ECO:0000313" key="2">
    <source>
        <dbReference type="Proteomes" id="UP001529510"/>
    </source>
</evidence>
<evidence type="ECO:0000313" key="1">
    <source>
        <dbReference type="EMBL" id="KAL0176314.1"/>
    </source>
</evidence>
<name>A0ABD0PQI7_CIRMR</name>
<dbReference type="Proteomes" id="UP001529510">
    <property type="component" value="Unassembled WGS sequence"/>
</dbReference>
<keyword evidence="2" id="KW-1185">Reference proteome</keyword>
<protein>
    <submittedName>
        <fullName evidence="1">Uncharacterized protein</fullName>
    </submittedName>
</protein>
<reference evidence="1 2" key="1">
    <citation type="submission" date="2024-05" db="EMBL/GenBank/DDBJ databases">
        <title>Genome sequencing and assembly of Indian major carp, Cirrhinus mrigala (Hamilton, 1822).</title>
        <authorList>
            <person name="Mohindra V."/>
            <person name="Chowdhury L.M."/>
            <person name="Lal K."/>
            <person name="Jena J.K."/>
        </authorList>
    </citation>
    <scope>NUCLEOTIDE SEQUENCE [LARGE SCALE GENOMIC DNA]</scope>
    <source>
        <strain evidence="1">CM1030</strain>
        <tissue evidence="1">Blood</tissue>
    </source>
</reference>
<proteinExistence type="predicted"/>
<dbReference type="EMBL" id="JAMKFB020000014">
    <property type="protein sequence ID" value="KAL0176314.1"/>
    <property type="molecule type" value="Genomic_DNA"/>
</dbReference>
<sequence length="75" mass="7855">GSPSIRRASPVSVYLFPGEAPKLRPSVLEGDESDIDGLVTTAMEAHADMMSEEGSEGSTDNDDFCILEAPGMGIP</sequence>
<gene>
    <name evidence="1" type="ORF">M9458_028644</name>
</gene>